<dbReference type="AlphaFoldDB" id="A0A4U0WSU7"/>
<comment type="caution">
    <text evidence="2">The sequence shown here is derived from an EMBL/GenBank/DDBJ whole genome shotgun (WGS) entry which is preliminary data.</text>
</comment>
<proteinExistence type="predicted"/>
<evidence type="ECO:0000313" key="3">
    <source>
        <dbReference type="Proteomes" id="UP000309340"/>
    </source>
</evidence>
<gene>
    <name evidence="2" type="ORF">B0A55_08150</name>
</gene>
<sequence length="429" mass="48169">MAAAGMDSSPQNSSSTGRSSAVDSALGSLALEDENPITPIAAHGDLVLHIEHEMVGSRAHAGFRVSTAALKQHSRYFERLLQAGRFGEGNAVEALQRVLREQYQSLAEAPASELPVIRVQDVGRISVVKSFTTLCADFLYILHGRDLQTLPPVTNLANLTIVADRFDALEVVRSYVGRKKILRTIDGKTTAKADGALSEEKVRQRLLVAIMLDHPPWMERYSARLIVKGWVGREADLSSPLWWDLPSRIEEELAYRRECVLETVQSLQSYFLGVYASRERQCKLGYDSSAQCDSYQLGEMVRFFVRCGTLKLQGGVIDINEPTEPFAGDATFLLDTLRQVPEYQIDRHHSHCGIRTRLLPLLDLVAECLLHIGICTACWTDAREQYEWMDARKPLLWKRQDFALRTQGHGNKHADLRAMFTATERDWGS</sequence>
<feature type="region of interest" description="Disordered" evidence="1">
    <location>
        <begin position="1"/>
        <end position="21"/>
    </location>
</feature>
<dbReference type="OrthoDB" id="5398371at2759"/>
<evidence type="ECO:0000313" key="2">
    <source>
        <dbReference type="EMBL" id="TKA66612.1"/>
    </source>
</evidence>
<accession>A0A4U0WSU7</accession>
<dbReference type="EMBL" id="NAJQ01000633">
    <property type="protein sequence ID" value="TKA66612.1"/>
    <property type="molecule type" value="Genomic_DNA"/>
</dbReference>
<organism evidence="2 3">
    <name type="scientific">Friedmanniomyces simplex</name>
    <dbReference type="NCBI Taxonomy" id="329884"/>
    <lineage>
        <taxon>Eukaryota</taxon>
        <taxon>Fungi</taxon>
        <taxon>Dikarya</taxon>
        <taxon>Ascomycota</taxon>
        <taxon>Pezizomycotina</taxon>
        <taxon>Dothideomycetes</taxon>
        <taxon>Dothideomycetidae</taxon>
        <taxon>Mycosphaerellales</taxon>
        <taxon>Teratosphaeriaceae</taxon>
        <taxon>Friedmanniomyces</taxon>
    </lineage>
</organism>
<keyword evidence="3" id="KW-1185">Reference proteome</keyword>
<feature type="compositionally biased region" description="Polar residues" evidence="1">
    <location>
        <begin position="8"/>
        <end position="21"/>
    </location>
</feature>
<evidence type="ECO:0000256" key="1">
    <source>
        <dbReference type="SAM" id="MobiDB-lite"/>
    </source>
</evidence>
<name>A0A4U0WSU7_9PEZI</name>
<dbReference type="Proteomes" id="UP000309340">
    <property type="component" value="Unassembled WGS sequence"/>
</dbReference>
<reference evidence="2 3" key="1">
    <citation type="submission" date="2017-03" db="EMBL/GenBank/DDBJ databases">
        <title>Genomes of endolithic fungi from Antarctica.</title>
        <authorList>
            <person name="Coleine C."/>
            <person name="Masonjones S."/>
            <person name="Stajich J.E."/>
        </authorList>
    </citation>
    <scope>NUCLEOTIDE SEQUENCE [LARGE SCALE GENOMIC DNA]</scope>
    <source>
        <strain evidence="2 3">CCFEE 5184</strain>
    </source>
</reference>
<protein>
    <recommendedName>
        <fullName evidence="4">BTB domain-containing protein</fullName>
    </recommendedName>
</protein>
<evidence type="ECO:0008006" key="4">
    <source>
        <dbReference type="Google" id="ProtNLM"/>
    </source>
</evidence>